<dbReference type="OrthoDB" id="4772024at2759"/>
<reference evidence="3" key="1">
    <citation type="submission" date="2016-03" db="EMBL/GenBank/DDBJ databases">
        <title>Draft genome sequence of Rosellinia necatrix.</title>
        <authorList>
            <person name="Kanematsu S."/>
        </authorList>
    </citation>
    <scope>NUCLEOTIDE SEQUENCE [LARGE SCALE GENOMIC DNA]</scope>
    <source>
        <strain evidence="3">W97</strain>
    </source>
</reference>
<feature type="region of interest" description="Disordered" evidence="1">
    <location>
        <begin position="62"/>
        <end position="125"/>
    </location>
</feature>
<feature type="compositionally biased region" description="Low complexity" evidence="1">
    <location>
        <begin position="71"/>
        <end position="84"/>
    </location>
</feature>
<proteinExistence type="predicted"/>
<evidence type="ECO:0000313" key="4">
    <source>
        <dbReference type="Proteomes" id="UP000054516"/>
    </source>
</evidence>
<evidence type="ECO:0000256" key="1">
    <source>
        <dbReference type="SAM" id="MobiDB-lite"/>
    </source>
</evidence>
<dbReference type="Proteomes" id="UP000054516">
    <property type="component" value="Unassembled WGS sequence"/>
</dbReference>
<dbReference type="AlphaFoldDB" id="A0A1W2TV34"/>
<gene>
    <name evidence="3" type="ORF">SAMD00023353_7900020</name>
</gene>
<evidence type="ECO:0000313" key="3">
    <source>
        <dbReference type="EMBL" id="GAP92454.1"/>
    </source>
</evidence>
<keyword evidence="2" id="KW-0472">Membrane</keyword>
<accession>A0A1W2TV34</accession>
<sequence>MPALVPRNATGGLDTQDIIGIALGVPAGVFAFISVIIAFYAWRYPRSPIGKVGKSVQRVVRGGNARGGNAQGTTTARGGDATAGSVTLKGDAQSLAAGGNAHGGHGVATGEARGGDARGGDVSMT</sequence>
<organism evidence="3">
    <name type="scientific">Rosellinia necatrix</name>
    <name type="common">White root-rot fungus</name>
    <dbReference type="NCBI Taxonomy" id="77044"/>
    <lineage>
        <taxon>Eukaryota</taxon>
        <taxon>Fungi</taxon>
        <taxon>Dikarya</taxon>
        <taxon>Ascomycota</taxon>
        <taxon>Pezizomycotina</taxon>
        <taxon>Sordariomycetes</taxon>
        <taxon>Xylariomycetidae</taxon>
        <taxon>Xylariales</taxon>
        <taxon>Xylariaceae</taxon>
        <taxon>Rosellinia</taxon>
    </lineage>
</organism>
<evidence type="ECO:0000256" key="2">
    <source>
        <dbReference type="SAM" id="Phobius"/>
    </source>
</evidence>
<keyword evidence="2" id="KW-1133">Transmembrane helix</keyword>
<keyword evidence="4" id="KW-1185">Reference proteome</keyword>
<keyword evidence="2" id="KW-0812">Transmembrane</keyword>
<protein>
    <submittedName>
        <fullName evidence="3">Uncharacterized protein</fullName>
    </submittedName>
</protein>
<name>A0A1W2TV34_ROSNE</name>
<feature type="transmembrane region" description="Helical" evidence="2">
    <location>
        <begin position="18"/>
        <end position="42"/>
    </location>
</feature>
<dbReference type="EMBL" id="DF977524">
    <property type="protein sequence ID" value="GAP92454.1"/>
    <property type="molecule type" value="Genomic_DNA"/>
</dbReference>